<keyword evidence="6" id="KW-0732">Signal</keyword>
<dbReference type="SUPFAM" id="SSF51445">
    <property type="entry name" value="(Trans)glycosidases"/>
    <property type="match status" value="1"/>
</dbReference>
<organism evidence="8 9">
    <name type="scientific">Penicillium brasilianum</name>
    <dbReference type="NCBI Taxonomy" id="104259"/>
    <lineage>
        <taxon>Eukaryota</taxon>
        <taxon>Fungi</taxon>
        <taxon>Dikarya</taxon>
        <taxon>Ascomycota</taxon>
        <taxon>Pezizomycotina</taxon>
        <taxon>Eurotiomycetes</taxon>
        <taxon>Eurotiomycetidae</taxon>
        <taxon>Eurotiales</taxon>
        <taxon>Aspergillaceae</taxon>
        <taxon>Penicillium</taxon>
    </lineage>
</organism>
<keyword evidence="3" id="KW-0325">Glycoprotein</keyword>
<sequence length="360" mass="37932">MRCTTASKFLTLCLAFGASARAKRSDDLSVQVGHHVVFSYPGLNPPTHLFDLIKKGKVGGIILFGENVADNISTIISDFQDAYKQSNVYSGSPLLIMTDQEGGIVRRLPGGPVQSAKQIGQSADPGMAATQSGKYAASTLRGYQVNTNLAPVLGVYREAGDFLDNYGRSYGNTSALVTTCGPAFIGAQQAAGIIATAKHFPGLGAAGKTENTDEGPVTINLTLDEIRMVDEIPYTKAIPTGVDMVMNSWALYPALDAKYPSGLSKAWIQDELRGRLGFEGVTITDAIEAGALQAFGDDAARGVLASQAGMDIILASARNVTQGEAVFDALVSALQDGSLSKDSFSEATDRILALRQKISV</sequence>
<dbReference type="Proteomes" id="UP000042958">
    <property type="component" value="Unassembled WGS sequence"/>
</dbReference>
<dbReference type="GO" id="GO:0005975">
    <property type="term" value="P:carbohydrate metabolic process"/>
    <property type="evidence" value="ECO:0007669"/>
    <property type="project" value="InterPro"/>
</dbReference>
<dbReference type="InterPro" id="IPR036962">
    <property type="entry name" value="Glyco_hydro_3_N_sf"/>
</dbReference>
<name>A0A0F7TPA3_PENBI</name>
<evidence type="ECO:0000313" key="9">
    <source>
        <dbReference type="Proteomes" id="UP000042958"/>
    </source>
</evidence>
<dbReference type="InterPro" id="IPR017853">
    <property type="entry name" value="GH"/>
</dbReference>
<dbReference type="InterPro" id="IPR050226">
    <property type="entry name" value="NagZ_Beta-hexosaminidase"/>
</dbReference>
<dbReference type="Pfam" id="PF00933">
    <property type="entry name" value="Glyco_hydro_3"/>
    <property type="match status" value="1"/>
</dbReference>
<evidence type="ECO:0000313" key="8">
    <source>
        <dbReference type="EMBL" id="CEJ57686.1"/>
    </source>
</evidence>
<evidence type="ECO:0000256" key="6">
    <source>
        <dbReference type="SAM" id="SignalP"/>
    </source>
</evidence>
<proteinExistence type="inferred from homology"/>
<evidence type="ECO:0000256" key="2">
    <source>
        <dbReference type="ARBA" id="ARBA00022801"/>
    </source>
</evidence>
<reference evidence="9" key="1">
    <citation type="journal article" date="2015" name="Genome Announc.">
        <title>Draft genome sequence of the fungus Penicillium brasilianum MG11.</title>
        <authorList>
            <person name="Horn F."/>
            <person name="Linde J."/>
            <person name="Mattern D.J."/>
            <person name="Walther G."/>
            <person name="Guthke R."/>
            <person name="Brakhage A.A."/>
            <person name="Valiante V."/>
        </authorList>
    </citation>
    <scope>NUCLEOTIDE SEQUENCE [LARGE SCALE GENOMIC DNA]</scope>
    <source>
        <strain evidence="9">MG11</strain>
    </source>
</reference>
<accession>A0A0F7TPA3</accession>
<dbReference type="InterPro" id="IPR001764">
    <property type="entry name" value="Glyco_hydro_3_N"/>
</dbReference>
<dbReference type="OrthoDB" id="416222at2759"/>
<dbReference type="PANTHER" id="PTHR30480">
    <property type="entry name" value="BETA-HEXOSAMINIDASE-RELATED"/>
    <property type="match status" value="1"/>
</dbReference>
<feature type="domain" description="Glycoside hydrolase family 3 N-terminal" evidence="7">
    <location>
        <begin position="48"/>
        <end position="353"/>
    </location>
</feature>
<dbReference type="AlphaFoldDB" id="A0A0F7TPA3"/>
<evidence type="ECO:0000256" key="4">
    <source>
        <dbReference type="ARBA" id="ARBA00023277"/>
    </source>
</evidence>
<feature type="signal peptide" evidence="6">
    <location>
        <begin position="1"/>
        <end position="22"/>
    </location>
</feature>
<gene>
    <name evidence="8" type="ORF">PMG11_06370</name>
</gene>
<keyword evidence="4" id="KW-0119">Carbohydrate metabolism</keyword>
<feature type="chain" id="PRO_5002522565" description="Glycoside hydrolase family 3 N-terminal domain-containing protein" evidence="6">
    <location>
        <begin position="23"/>
        <end position="360"/>
    </location>
</feature>
<keyword evidence="5" id="KW-0326">Glycosidase</keyword>
<evidence type="ECO:0000256" key="3">
    <source>
        <dbReference type="ARBA" id="ARBA00023180"/>
    </source>
</evidence>
<dbReference type="PANTHER" id="PTHR30480:SF14">
    <property type="entry name" value="HYDROLASE, PUTATIVE (AFU_ORTHOLOGUE AFUA_4G13770)-RELATED"/>
    <property type="match status" value="1"/>
</dbReference>
<protein>
    <recommendedName>
        <fullName evidence="7">Glycoside hydrolase family 3 N-terminal domain-containing protein</fullName>
    </recommendedName>
</protein>
<dbReference type="STRING" id="104259.A0A0F7TPA3"/>
<keyword evidence="2" id="KW-0378">Hydrolase</keyword>
<keyword evidence="9" id="KW-1185">Reference proteome</keyword>
<evidence type="ECO:0000259" key="7">
    <source>
        <dbReference type="Pfam" id="PF00933"/>
    </source>
</evidence>
<dbReference type="EMBL" id="CDHK01000005">
    <property type="protein sequence ID" value="CEJ57686.1"/>
    <property type="molecule type" value="Genomic_DNA"/>
</dbReference>
<comment type="similarity">
    <text evidence="1">Belongs to the glycosyl hydrolase 3 family.</text>
</comment>
<evidence type="ECO:0000256" key="5">
    <source>
        <dbReference type="ARBA" id="ARBA00023295"/>
    </source>
</evidence>
<dbReference type="Gene3D" id="3.20.20.300">
    <property type="entry name" value="Glycoside hydrolase, family 3, N-terminal domain"/>
    <property type="match status" value="1"/>
</dbReference>
<evidence type="ECO:0000256" key="1">
    <source>
        <dbReference type="ARBA" id="ARBA00005336"/>
    </source>
</evidence>
<dbReference type="GO" id="GO:0004553">
    <property type="term" value="F:hydrolase activity, hydrolyzing O-glycosyl compounds"/>
    <property type="evidence" value="ECO:0007669"/>
    <property type="project" value="InterPro"/>
</dbReference>
<dbReference type="GO" id="GO:0009254">
    <property type="term" value="P:peptidoglycan turnover"/>
    <property type="evidence" value="ECO:0007669"/>
    <property type="project" value="TreeGrafter"/>
</dbReference>